<dbReference type="SUPFAM" id="SSF53335">
    <property type="entry name" value="S-adenosyl-L-methionine-dependent methyltransferases"/>
    <property type="match status" value="1"/>
</dbReference>
<evidence type="ECO:0000256" key="3">
    <source>
        <dbReference type="ARBA" id="ARBA00022490"/>
    </source>
</evidence>
<comment type="similarity">
    <text evidence="2 7">Belongs to the methyltransferase superfamily. L-isoaspartyl/D-aspartyl protein methyltransferase family.</text>
</comment>
<dbReference type="InterPro" id="IPR029063">
    <property type="entry name" value="SAM-dependent_MTases_sf"/>
</dbReference>
<dbReference type="NCBIfam" id="NF001453">
    <property type="entry name" value="PRK00312.1"/>
    <property type="match status" value="1"/>
</dbReference>
<dbReference type="PROSITE" id="PS01279">
    <property type="entry name" value="PCMT"/>
    <property type="match status" value="1"/>
</dbReference>
<gene>
    <name evidence="7" type="primary">pcm</name>
    <name evidence="8" type="ORF">RM529_07280</name>
</gene>
<name>A0ABU3CUA6_9FLAO</name>
<evidence type="ECO:0000313" key="9">
    <source>
        <dbReference type="Proteomes" id="UP001248819"/>
    </source>
</evidence>
<dbReference type="CDD" id="cd02440">
    <property type="entry name" value="AdoMet_MTases"/>
    <property type="match status" value="1"/>
</dbReference>
<dbReference type="PANTHER" id="PTHR11579:SF0">
    <property type="entry name" value="PROTEIN-L-ISOASPARTATE(D-ASPARTATE) O-METHYLTRANSFERASE"/>
    <property type="match status" value="1"/>
</dbReference>
<sequence length="209" mass="23517">MNTSKEEMIRLQLEKRGIYNPQVLQAMSEIDRIDFIPDDMKHKAYDDGPLPIGKGQTISQPYIVAYMAQHLQLQPHEKVLEIGTGCGYNAAVLSKLAKEIYSIEIIEWLHKFAVKNLNNSGVKNIHTRNADGYKGWPENAPFDAIILTAAPPEVPQTLKEQLKIGGRLLAPVGRRSQELVLITRTGENTYKEKILLLVNFVPMTGKARK</sequence>
<evidence type="ECO:0000313" key="8">
    <source>
        <dbReference type="EMBL" id="MDT0649941.1"/>
    </source>
</evidence>
<evidence type="ECO:0000256" key="5">
    <source>
        <dbReference type="ARBA" id="ARBA00022679"/>
    </source>
</evidence>
<dbReference type="HAMAP" id="MF_00090">
    <property type="entry name" value="PIMT"/>
    <property type="match status" value="1"/>
</dbReference>
<dbReference type="RefSeq" id="WP_311484099.1">
    <property type="nucleotide sequence ID" value="NZ_JAVRHP010000028.1"/>
</dbReference>
<dbReference type="GO" id="GO:0004719">
    <property type="term" value="F:protein-L-isoaspartate (D-aspartate) O-methyltransferase activity"/>
    <property type="evidence" value="ECO:0007669"/>
    <property type="project" value="UniProtKB-EC"/>
</dbReference>
<dbReference type="EMBL" id="JAVRHP010000028">
    <property type="protein sequence ID" value="MDT0649941.1"/>
    <property type="molecule type" value="Genomic_DNA"/>
</dbReference>
<keyword evidence="4 7" id="KW-0489">Methyltransferase</keyword>
<comment type="catalytic activity">
    <reaction evidence="7">
        <text>[protein]-L-isoaspartate + S-adenosyl-L-methionine = [protein]-L-isoaspartate alpha-methyl ester + S-adenosyl-L-homocysteine</text>
        <dbReference type="Rhea" id="RHEA:12705"/>
        <dbReference type="Rhea" id="RHEA-COMP:12143"/>
        <dbReference type="Rhea" id="RHEA-COMP:12144"/>
        <dbReference type="ChEBI" id="CHEBI:57856"/>
        <dbReference type="ChEBI" id="CHEBI:59789"/>
        <dbReference type="ChEBI" id="CHEBI:90596"/>
        <dbReference type="ChEBI" id="CHEBI:90598"/>
        <dbReference type="EC" id="2.1.1.77"/>
    </reaction>
</comment>
<keyword evidence="6 7" id="KW-0949">S-adenosyl-L-methionine</keyword>
<protein>
    <recommendedName>
        <fullName evidence="7">Protein-L-isoaspartate O-methyltransferase</fullName>
        <ecNumber evidence="7">2.1.1.77</ecNumber>
    </recommendedName>
    <alternativeName>
        <fullName evidence="7">L-isoaspartyl protein carboxyl methyltransferase</fullName>
    </alternativeName>
    <alternativeName>
        <fullName evidence="7">Protein L-isoaspartyl methyltransferase</fullName>
    </alternativeName>
    <alternativeName>
        <fullName evidence="7">Protein-beta-aspartate methyltransferase</fullName>
        <shortName evidence="7">PIMT</shortName>
    </alternativeName>
</protein>
<dbReference type="Gene3D" id="3.40.50.150">
    <property type="entry name" value="Vaccinia Virus protein VP39"/>
    <property type="match status" value="1"/>
</dbReference>
<dbReference type="Pfam" id="PF01135">
    <property type="entry name" value="PCMT"/>
    <property type="match status" value="1"/>
</dbReference>
<evidence type="ECO:0000256" key="7">
    <source>
        <dbReference type="HAMAP-Rule" id="MF_00090"/>
    </source>
</evidence>
<comment type="caution">
    <text evidence="8">The sequence shown here is derived from an EMBL/GenBank/DDBJ whole genome shotgun (WGS) entry which is preliminary data.</text>
</comment>
<dbReference type="EC" id="2.1.1.77" evidence="7"/>
<keyword evidence="9" id="KW-1185">Reference proteome</keyword>
<dbReference type="InterPro" id="IPR000682">
    <property type="entry name" value="PCMT"/>
</dbReference>
<comment type="subcellular location">
    <subcellularLocation>
        <location evidence="1 7">Cytoplasm</location>
    </subcellularLocation>
</comment>
<accession>A0ABU3CUA6</accession>
<keyword evidence="5 7" id="KW-0808">Transferase</keyword>
<dbReference type="NCBIfam" id="TIGR00080">
    <property type="entry name" value="pimt"/>
    <property type="match status" value="1"/>
</dbReference>
<evidence type="ECO:0000256" key="4">
    <source>
        <dbReference type="ARBA" id="ARBA00022603"/>
    </source>
</evidence>
<comment type="function">
    <text evidence="7">Catalyzes the methyl esterification of L-isoaspartyl residues in peptides and proteins that result from spontaneous decomposition of normal L-aspartyl and L-asparaginyl residues. It plays a role in the repair and/or degradation of damaged proteins.</text>
</comment>
<proteinExistence type="inferred from homology"/>
<organism evidence="8 9">
    <name type="scientific">Autumnicola edwardsiae</name>
    <dbReference type="NCBI Taxonomy" id="3075594"/>
    <lineage>
        <taxon>Bacteria</taxon>
        <taxon>Pseudomonadati</taxon>
        <taxon>Bacteroidota</taxon>
        <taxon>Flavobacteriia</taxon>
        <taxon>Flavobacteriales</taxon>
        <taxon>Flavobacteriaceae</taxon>
        <taxon>Autumnicola</taxon>
    </lineage>
</organism>
<evidence type="ECO:0000256" key="6">
    <source>
        <dbReference type="ARBA" id="ARBA00022691"/>
    </source>
</evidence>
<dbReference type="GO" id="GO:0032259">
    <property type="term" value="P:methylation"/>
    <property type="evidence" value="ECO:0007669"/>
    <property type="project" value="UniProtKB-KW"/>
</dbReference>
<dbReference type="PANTHER" id="PTHR11579">
    <property type="entry name" value="PROTEIN-L-ISOASPARTATE O-METHYLTRANSFERASE"/>
    <property type="match status" value="1"/>
</dbReference>
<reference evidence="8 9" key="1">
    <citation type="submission" date="2023-09" db="EMBL/GenBank/DDBJ databases">
        <authorList>
            <person name="Rey-Velasco X."/>
        </authorList>
    </citation>
    <scope>NUCLEOTIDE SEQUENCE [LARGE SCALE GENOMIC DNA]</scope>
    <source>
        <strain evidence="8 9">F297</strain>
    </source>
</reference>
<keyword evidence="3 7" id="KW-0963">Cytoplasm</keyword>
<evidence type="ECO:0000256" key="1">
    <source>
        <dbReference type="ARBA" id="ARBA00004496"/>
    </source>
</evidence>
<evidence type="ECO:0000256" key="2">
    <source>
        <dbReference type="ARBA" id="ARBA00005369"/>
    </source>
</evidence>
<feature type="active site" evidence="7">
    <location>
        <position position="59"/>
    </location>
</feature>
<dbReference type="Proteomes" id="UP001248819">
    <property type="component" value="Unassembled WGS sequence"/>
</dbReference>